<sequence>MERIKERKPNATLSGSYRYAWQQMWKYFLYLLLVAIIVGVAESPTSILKNTEAVDASAGVVVLQLFAAAYMLLFLPVVKYGSDLLELCAIRNEKLDVVRIFDGFKKNYLNIILANLLTFALIGIGFVFLIVPGIIIACRLVFVSFLVMDKNMDPIAAVEKSWEMTKGHGWRIFGMALFAIPVFIAGLLFFIVGAVISVMLISLAFAALYHAIDLETNDALVENSSAPPEIS</sequence>
<proteinExistence type="predicted"/>
<accession>A0A1G9NMI8</accession>
<reference evidence="2 3" key="1">
    <citation type="submission" date="2016-10" db="EMBL/GenBank/DDBJ databases">
        <authorList>
            <person name="de Groot N.N."/>
        </authorList>
    </citation>
    <scope>NUCLEOTIDE SEQUENCE [LARGE SCALE GENOMIC DNA]</scope>
    <source>
        <strain evidence="2 3">DSM 19886</strain>
    </source>
</reference>
<dbReference type="PANTHER" id="PTHR40076:SF1">
    <property type="entry name" value="MEMBRANE PROTEIN"/>
    <property type="match status" value="1"/>
</dbReference>
<dbReference type="Proteomes" id="UP000199440">
    <property type="component" value="Unassembled WGS sequence"/>
</dbReference>
<keyword evidence="1" id="KW-0472">Membrane</keyword>
<feature type="transmembrane region" description="Helical" evidence="1">
    <location>
        <begin position="56"/>
        <end position="75"/>
    </location>
</feature>
<evidence type="ECO:0000256" key="1">
    <source>
        <dbReference type="SAM" id="Phobius"/>
    </source>
</evidence>
<organism evidence="2 3">
    <name type="scientific">Kriegella aquimaris</name>
    <dbReference type="NCBI Taxonomy" id="192904"/>
    <lineage>
        <taxon>Bacteria</taxon>
        <taxon>Pseudomonadati</taxon>
        <taxon>Bacteroidota</taxon>
        <taxon>Flavobacteriia</taxon>
        <taxon>Flavobacteriales</taxon>
        <taxon>Flavobacteriaceae</taxon>
        <taxon>Kriegella</taxon>
    </lineage>
</organism>
<name>A0A1G9NMI8_9FLAO</name>
<dbReference type="EMBL" id="FNGV01000003">
    <property type="protein sequence ID" value="SDL87792.1"/>
    <property type="molecule type" value="Genomic_DNA"/>
</dbReference>
<evidence type="ECO:0008006" key="4">
    <source>
        <dbReference type="Google" id="ProtNLM"/>
    </source>
</evidence>
<feature type="transmembrane region" description="Helical" evidence="1">
    <location>
        <begin position="172"/>
        <end position="205"/>
    </location>
</feature>
<feature type="transmembrane region" description="Helical" evidence="1">
    <location>
        <begin position="27"/>
        <end position="44"/>
    </location>
</feature>
<gene>
    <name evidence="2" type="ORF">SAMN04488514_103248</name>
</gene>
<keyword evidence="1" id="KW-0812">Transmembrane</keyword>
<evidence type="ECO:0000313" key="3">
    <source>
        <dbReference type="Proteomes" id="UP000199440"/>
    </source>
</evidence>
<dbReference type="PANTHER" id="PTHR40076">
    <property type="entry name" value="MEMBRANE PROTEIN-RELATED"/>
    <property type="match status" value="1"/>
</dbReference>
<dbReference type="InterPro" id="IPR010380">
    <property type="entry name" value="DUF975"/>
</dbReference>
<protein>
    <recommendedName>
        <fullName evidence="4">Membrane domain of glycerophosphoryl diester phosphodiesterase</fullName>
    </recommendedName>
</protein>
<dbReference type="RefSeq" id="WP_089887726.1">
    <property type="nucleotide sequence ID" value="NZ_FNGV01000003.1"/>
</dbReference>
<feature type="transmembrane region" description="Helical" evidence="1">
    <location>
        <begin position="109"/>
        <end position="142"/>
    </location>
</feature>
<keyword evidence="3" id="KW-1185">Reference proteome</keyword>
<keyword evidence="1" id="KW-1133">Transmembrane helix</keyword>
<dbReference type="STRING" id="192904.SAMN04488514_103248"/>
<dbReference type="OrthoDB" id="1122780at2"/>
<dbReference type="AlphaFoldDB" id="A0A1G9NMI8"/>
<evidence type="ECO:0000313" key="2">
    <source>
        <dbReference type="EMBL" id="SDL87792.1"/>
    </source>
</evidence>